<dbReference type="GO" id="GO:0015074">
    <property type="term" value="P:DNA integration"/>
    <property type="evidence" value="ECO:0007669"/>
    <property type="project" value="InterPro"/>
</dbReference>
<feature type="domain" description="Tyr recombinase" evidence="3">
    <location>
        <begin position="96"/>
        <end position="138"/>
    </location>
</feature>
<dbReference type="Pfam" id="PF00589">
    <property type="entry name" value="Phage_integrase"/>
    <property type="match status" value="1"/>
</dbReference>
<dbReference type="GO" id="GO:0003677">
    <property type="term" value="F:DNA binding"/>
    <property type="evidence" value="ECO:0007669"/>
    <property type="project" value="InterPro"/>
</dbReference>
<dbReference type="RefSeq" id="WP_243727189.1">
    <property type="nucleotide sequence ID" value="NZ_SLWS01000007.1"/>
</dbReference>
<evidence type="ECO:0000259" key="3">
    <source>
        <dbReference type="Pfam" id="PF00589"/>
    </source>
</evidence>
<dbReference type="Gene3D" id="1.10.443.10">
    <property type="entry name" value="Intergrase catalytic core"/>
    <property type="match status" value="1"/>
</dbReference>
<dbReference type="GO" id="GO:0006310">
    <property type="term" value="P:DNA recombination"/>
    <property type="evidence" value="ECO:0007669"/>
    <property type="project" value="UniProtKB-KW"/>
</dbReference>
<feature type="region of interest" description="Disordered" evidence="2">
    <location>
        <begin position="54"/>
        <end position="74"/>
    </location>
</feature>
<gene>
    <name evidence="4" type="ORF">EV192_107124</name>
</gene>
<sequence>MKDPAATTTPDHVEGHHGARRAWWLRRGMVHGMIGYTAAGRPVIGGVEKRRTELQSGAGQRPHRRATTDPKDICPDTQRARLGYDRARILLAHYGDGLRLHQLRHSSATHLGNANVSANVIMTNTGHKSLRSVQRYVKPGLAAVHEATELLSSPRRRGQTPGQQPVERLLCTWP</sequence>
<evidence type="ECO:0000313" key="5">
    <source>
        <dbReference type="Proteomes" id="UP000295680"/>
    </source>
</evidence>
<evidence type="ECO:0000256" key="2">
    <source>
        <dbReference type="SAM" id="MobiDB-lite"/>
    </source>
</evidence>
<dbReference type="Proteomes" id="UP000295680">
    <property type="component" value="Unassembled WGS sequence"/>
</dbReference>
<evidence type="ECO:0000256" key="1">
    <source>
        <dbReference type="ARBA" id="ARBA00023172"/>
    </source>
</evidence>
<reference evidence="4 5" key="1">
    <citation type="submission" date="2019-03" db="EMBL/GenBank/DDBJ databases">
        <title>Genomic Encyclopedia of Type Strains, Phase IV (KMG-IV): sequencing the most valuable type-strain genomes for metagenomic binning, comparative biology and taxonomic classification.</title>
        <authorList>
            <person name="Goeker M."/>
        </authorList>
    </citation>
    <scope>NUCLEOTIDE SEQUENCE [LARGE SCALE GENOMIC DNA]</scope>
    <source>
        <strain evidence="4 5">DSM 45934</strain>
    </source>
</reference>
<keyword evidence="1" id="KW-0233">DNA recombination</keyword>
<dbReference type="SUPFAM" id="SSF56349">
    <property type="entry name" value="DNA breaking-rejoining enzymes"/>
    <property type="match status" value="1"/>
</dbReference>
<dbReference type="EMBL" id="SLWS01000007">
    <property type="protein sequence ID" value="TCO55702.1"/>
    <property type="molecule type" value="Genomic_DNA"/>
</dbReference>
<dbReference type="InterPro" id="IPR002104">
    <property type="entry name" value="Integrase_catalytic"/>
</dbReference>
<comment type="caution">
    <text evidence="4">The sequence shown here is derived from an EMBL/GenBank/DDBJ whole genome shotgun (WGS) entry which is preliminary data.</text>
</comment>
<feature type="region of interest" description="Disordered" evidence="2">
    <location>
        <begin position="152"/>
        <end position="174"/>
    </location>
</feature>
<dbReference type="AlphaFoldDB" id="A0A4R2JCG4"/>
<proteinExistence type="predicted"/>
<evidence type="ECO:0000313" key="4">
    <source>
        <dbReference type="EMBL" id="TCO55702.1"/>
    </source>
</evidence>
<keyword evidence="5" id="KW-1185">Reference proteome</keyword>
<accession>A0A4R2JCG4</accession>
<dbReference type="InterPro" id="IPR011010">
    <property type="entry name" value="DNA_brk_join_enz"/>
</dbReference>
<dbReference type="InterPro" id="IPR013762">
    <property type="entry name" value="Integrase-like_cat_sf"/>
</dbReference>
<protein>
    <submittedName>
        <fullName evidence="4">Phage integrase family protein</fullName>
    </submittedName>
</protein>
<name>A0A4R2JCG4_9PSEU</name>
<organism evidence="4 5">
    <name type="scientific">Actinocrispum wychmicini</name>
    <dbReference type="NCBI Taxonomy" id="1213861"/>
    <lineage>
        <taxon>Bacteria</taxon>
        <taxon>Bacillati</taxon>
        <taxon>Actinomycetota</taxon>
        <taxon>Actinomycetes</taxon>
        <taxon>Pseudonocardiales</taxon>
        <taxon>Pseudonocardiaceae</taxon>
        <taxon>Actinocrispum</taxon>
    </lineage>
</organism>